<dbReference type="Gramene" id="mRNA:HanXRQr2_Chr17g0791001">
    <property type="protein sequence ID" value="mRNA:HanXRQr2_Chr17g0791001"/>
    <property type="gene ID" value="HanXRQr2_Chr17g0791001"/>
</dbReference>
<dbReference type="InterPro" id="IPR015495">
    <property type="entry name" value="Myb_TF_plants"/>
</dbReference>
<dbReference type="SMART" id="SM00717">
    <property type="entry name" value="SANT"/>
    <property type="match status" value="2"/>
</dbReference>
<evidence type="ECO:0000259" key="5">
    <source>
        <dbReference type="PROSITE" id="PS50090"/>
    </source>
</evidence>
<organism evidence="8 9">
    <name type="scientific">Helianthus annuus</name>
    <name type="common">Common sunflower</name>
    <dbReference type="NCBI Taxonomy" id="4232"/>
    <lineage>
        <taxon>Eukaryota</taxon>
        <taxon>Viridiplantae</taxon>
        <taxon>Streptophyta</taxon>
        <taxon>Embryophyta</taxon>
        <taxon>Tracheophyta</taxon>
        <taxon>Spermatophyta</taxon>
        <taxon>Magnoliopsida</taxon>
        <taxon>eudicotyledons</taxon>
        <taxon>Gunneridae</taxon>
        <taxon>Pentapetalae</taxon>
        <taxon>asterids</taxon>
        <taxon>campanulids</taxon>
        <taxon>Asterales</taxon>
        <taxon>Asteraceae</taxon>
        <taxon>Asteroideae</taxon>
        <taxon>Heliantheae alliance</taxon>
        <taxon>Heliantheae</taxon>
        <taxon>Helianthus</taxon>
    </lineage>
</organism>
<sequence length="259" mass="30009">MMKTSSFDNNGVKKGAWSEDEDNKLRAYIQRYGHWNWRLLPKFAGLSRSGKSCRLRWVNYLRPDIKHGNFTKEEEDLILKLHKKLGNKWSEMAAYLPGRSDNEIKNRWHTHLKKRAKKDREVIESEPVRTVQPDQATTKENLVRNSDLEFQQDIEVLLAESPLSSSSTNLSSYWFSGFDSSGSTSSDDILKLANYTPAETFWTEPFLPDNIDIIESSSDKLLVPSDLVYPVSGQEMIMSDEFLWSSMDSYIEYNDKFID</sequence>
<dbReference type="InterPro" id="IPR009057">
    <property type="entry name" value="Homeodomain-like_sf"/>
</dbReference>
<keyword evidence="9" id="KW-1185">Reference proteome</keyword>
<reference evidence="8" key="2">
    <citation type="submission" date="2017-02" db="EMBL/GenBank/DDBJ databases">
        <title>Sunflower complete genome.</title>
        <authorList>
            <person name="Langlade N."/>
            <person name="Munos S."/>
        </authorList>
    </citation>
    <scope>NUCLEOTIDE SEQUENCE [LARGE SCALE GENOMIC DNA]</scope>
    <source>
        <tissue evidence="8">Leaves</tissue>
    </source>
</reference>
<evidence type="ECO:0000256" key="2">
    <source>
        <dbReference type="ARBA" id="ARBA00022737"/>
    </source>
</evidence>
<dbReference type="InterPro" id="IPR017930">
    <property type="entry name" value="Myb_dom"/>
</dbReference>
<evidence type="ECO:0000259" key="6">
    <source>
        <dbReference type="PROSITE" id="PS51294"/>
    </source>
</evidence>
<reference evidence="7 9" key="1">
    <citation type="journal article" date="2017" name="Nature">
        <title>The sunflower genome provides insights into oil metabolism, flowering and Asterid evolution.</title>
        <authorList>
            <person name="Badouin H."/>
            <person name="Gouzy J."/>
            <person name="Grassa C.J."/>
            <person name="Murat F."/>
            <person name="Staton S.E."/>
            <person name="Cottret L."/>
            <person name="Lelandais-Briere C."/>
            <person name="Owens G.L."/>
            <person name="Carrere S."/>
            <person name="Mayjonade B."/>
            <person name="Legrand L."/>
            <person name="Gill N."/>
            <person name="Kane N.C."/>
            <person name="Bowers J.E."/>
            <person name="Hubner S."/>
            <person name="Bellec A."/>
            <person name="Berard A."/>
            <person name="Berges H."/>
            <person name="Blanchet N."/>
            <person name="Boniface M.C."/>
            <person name="Brunel D."/>
            <person name="Catrice O."/>
            <person name="Chaidir N."/>
            <person name="Claudel C."/>
            <person name="Donnadieu C."/>
            <person name="Faraut T."/>
            <person name="Fievet G."/>
            <person name="Helmstetter N."/>
            <person name="King M."/>
            <person name="Knapp S.J."/>
            <person name="Lai Z."/>
            <person name="Le Paslier M.C."/>
            <person name="Lippi Y."/>
            <person name="Lorenzon L."/>
            <person name="Mandel J.R."/>
            <person name="Marage G."/>
            <person name="Marchand G."/>
            <person name="Marquand E."/>
            <person name="Bret-Mestries E."/>
            <person name="Morien E."/>
            <person name="Nambeesan S."/>
            <person name="Nguyen T."/>
            <person name="Pegot-Espagnet P."/>
            <person name="Pouilly N."/>
            <person name="Raftis F."/>
            <person name="Sallet E."/>
            <person name="Schiex T."/>
            <person name="Thomas J."/>
            <person name="Vandecasteele C."/>
            <person name="Vares D."/>
            <person name="Vear F."/>
            <person name="Vautrin S."/>
            <person name="Crespi M."/>
            <person name="Mangin B."/>
            <person name="Burke J.M."/>
            <person name="Salse J."/>
            <person name="Munos S."/>
            <person name="Vincourt P."/>
            <person name="Rieseberg L.H."/>
            <person name="Langlade N.B."/>
        </authorList>
    </citation>
    <scope>NUCLEOTIDE SEQUENCE [LARGE SCALE GENOMIC DNA]</scope>
    <source>
        <strain evidence="9">cv. SF193</strain>
        <tissue evidence="7">Leaves</tissue>
    </source>
</reference>
<dbReference type="SUPFAM" id="SSF46689">
    <property type="entry name" value="Homeodomain-like"/>
    <property type="match status" value="1"/>
</dbReference>
<dbReference type="OrthoDB" id="2143914at2759"/>
<dbReference type="PROSITE" id="PS50090">
    <property type="entry name" value="MYB_LIKE"/>
    <property type="match status" value="2"/>
</dbReference>
<reference evidence="7" key="3">
    <citation type="submission" date="2020-06" db="EMBL/GenBank/DDBJ databases">
        <title>Helianthus annuus Genome sequencing and assembly Release 2.</title>
        <authorList>
            <person name="Gouzy J."/>
            <person name="Langlade N."/>
            <person name="Munos S."/>
        </authorList>
    </citation>
    <scope>NUCLEOTIDE SEQUENCE</scope>
    <source>
        <tissue evidence="7">Leaves</tissue>
    </source>
</reference>
<keyword evidence="8" id="KW-0371">Homeobox</keyword>
<evidence type="ECO:0000313" key="9">
    <source>
        <dbReference type="Proteomes" id="UP000215914"/>
    </source>
</evidence>
<dbReference type="EMBL" id="MNCJ02000332">
    <property type="protein sequence ID" value="KAF5754425.1"/>
    <property type="molecule type" value="Genomic_DNA"/>
</dbReference>
<dbReference type="InParanoid" id="A0A251RN06"/>
<keyword evidence="4" id="KW-0539">Nucleus</keyword>
<proteinExistence type="predicted"/>
<evidence type="ECO:0000256" key="1">
    <source>
        <dbReference type="ARBA" id="ARBA00004123"/>
    </source>
</evidence>
<dbReference type="EMBL" id="CM007906">
    <property type="protein sequence ID" value="OTF85620.1"/>
    <property type="molecule type" value="Genomic_DNA"/>
</dbReference>
<dbReference type="PANTHER" id="PTHR10641:SF1401">
    <property type="entry name" value="SANT_MYB DOMAIN, HOMEODOMAIN-LIKE PROTEIN-RELATED"/>
    <property type="match status" value="1"/>
</dbReference>
<evidence type="ECO:0000313" key="8">
    <source>
        <dbReference type="EMBL" id="OTF85620.1"/>
    </source>
</evidence>
<dbReference type="Pfam" id="PF00249">
    <property type="entry name" value="Myb_DNA-binding"/>
    <property type="match status" value="2"/>
</dbReference>
<dbReference type="InterPro" id="IPR001005">
    <property type="entry name" value="SANT/Myb"/>
</dbReference>
<accession>A0A251RN06</accession>
<evidence type="ECO:0000313" key="7">
    <source>
        <dbReference type="EMBL" id="KAF5754425.1"/>
    </source>
</evidence>
<feature type="domain" description="Myb-like" evidence="5">
    <location>
        <begin position="62"/>
        <end position="112"/>
    </location>
</feature>
<dbReference type="PANTHER" id="PTHR10641">
    <property type="entry name" value="MYB FAMILY TRANSCRIPTION FACTOR"/>
    <property type="match status" value="1"/>
</dbReference>
<dbReference type="Gene3D" id="1.10.10.60">
    <property type="entry name" value="Homeodomain-like"/>
    <property type="match status" value="2"/>
</dbReference>
<evidence type="ECO:0000256" key="4">
    <source>
        <dbReference type="ARBA" id="ARBA00023242"/>
    </source>
</evidence>
<feature type="domain" description="HTH myb-type" evidence="6">
    <location>
        <begin position="62"/>
        <end position="116"/>
    </location>
</feature>
<evidence type="ECO:0000256" key="3">
    <source>
        <dbReference type="ARBA" id="ARBA00023125"/>
    </source>
</evidence>
<keyword evidence="2" id="KW-0677">Repeat</keyword>
<comment type="subcellular location">
    <subcellularLocation>
        <location evidence="1">Nucleus</location>
    </subcellularLocation>
</comment>
<dbReference type="GO" id="GO:0003677">
    <property type="term" value="F:DNA binding"/>
    <property type="evidence" value="ECO:0007669"/>
    <property type="project" value="UniProtKB-KW"/>
</dbReference>
<keyword evidence="3 8" id="KW-0238">DNA-binding</keyword>
<dbReference type="FunFam" id="1.10.10.60:FF:000001">
    <property type="entry name" value="MYB-related transcription factor"/>
    <property type="match status" value="1"/>
</dbReference>
<feature type="domain" description="HTH myb-type" evidence="6">
    <location>
        <begin position="9"/>
        <end position="61"/>
    </location>
</feature>
<dbReference type="OMA" id="QNENICE"/>
<name>A0A251RN06_HELAN</name>
<dbReference type="PROSITE" id="PS51294">
    <property type="entry name" value="HTH_MYB"/>
    <property type="match status" value="2"/>
</dbReference>
<dbReference type="Proteomes" id="UP000215914">
    <property type="component" value="Chromosome 17"/>
</dbReference>
<feature type="domain" description="Myb-like" evidence="5">
    <location>
        <begin position="9"/>
        <end position="61"/>
    </location>
</feature>
<gene>
    <name evidence="8" type="ORF">HannXRQ_Chr17g0541861</name>
    <name evidence="7" type="ORF">HanXRQr2_Chr17g0791001</name>
</gene>
<dbReference type="CDD" id="cd00167">
    <property type="entry name" value="SANT"/>
    <property type="match status" value="2"/>
</dbReference>
<dbReference type="GO" id="GO:0005634">
    <property type="term" value="C:nucleus"/>
    <property type="evidence" value="ECO:0007669"/>
    <property type="project" value="UniProtKB-SubCell"/>
</dbReference>
<protein>
    <submittedName>
        <fullName evidence="8">Putative homeodomain-like protein</fullName>
    </submittedName>
    <submittedName>
        <fullName evidence="7">Transcription factor MYB family</fullName>
    </submittedName>
</protein>
<dbReference type="AlphaFoldDB" id="A0A251RN06"/>